<dbReference type="InterPro" id="IPR003362">
    <property type="entry name" value="Bact_transf"/>
</dbReference>
<name>A0A3R9NW65_9BACT</name>
<dbReference type="PANTHER" id="PTHR30576:SF0">
    <property type="entry name" value="UNDECAPRENYL-PHOSPHATE N-ACETYLGALACTOSAMINYL 1-PHOSPHATE TRANSFERASE-RELATED"/>
    <property type="match status" value="1"/>
</dbReference>
<evidence type="ECO:0000313" key="5">
    <source>
        <dbReference type="Proteomes" id="UP000273500"/>
    </source>
</evidence>
<gene>
    <name evidence="4" type="ORF">EI291_22270</name>
</gene>
<evidence type="ECO:0000259" key="3">
    <source>
        <dbReference type="Pfam" id="PF02397"/>
    </source>
</evidence>
<protein>
    <submittedName>
        <fullName evidence="4">Sugar transferase</fullName>
    </submittedName>
</protein>
<organism evidence="4 5">
    <name type="scientific">Hymenobacter rigui</name>
    <dbReference type="NCBI Taxonomy" id="334424"/>
    <lineage>
        <taxon>Bacteria</taxon>
        <taxon>Pseudomonadati</taxon>
        <taxon>Bacteroidota</taxon>
        <taxon>Cytophagia</taxon>
        <taxon>Cytophagales</taxon>
        <taxon>Hymenobacteraceae</taxon>
        <taxon>Hymenobacter</taxon>
    </lineage>
</organism>
<dbReference type="OrthoDB" id="9808602at2"/>
<reference evidence="4 5" key="1">
    <citation type="submission" date="2018-12" db="EMBL/GenBank/DDBJ databases">
        <authorList>
            <person name="Feng G."/>
            <person name="Zhu H."/>
        </authorList>
    </citation>
    <scope>NUCLEOTIDE SEQUENCE [LARGE SCALE GENOMIC DNA]</scope>
    <source>
        <strain evidence="4 5">KCTC 12533</strain>
    </source>
</reference>
<keyword evidence="2" id="KW-1133">Transmembrane helix</keyword>
<dbReference type="GO" id="GO:0016780">
    <property type="term" value="F:phosphotransferase activity, for other substituted phosphate groups"/>
    <property type="evidence" value="ECO:0007669"/>
    <property type="project" value="TreeGrafter"/>
</dbReference>
<comment type="caution">
    <text evidence="4">The sequence shown here is derived from an EMBL/GenBank/DDBJ whole genome shotgun (WGS) entry which is preliminary data.</text>
</comment>
<feature type="domain" description="Bacterial sugar transferase" evidence="3">
    <location>
        <begin position="142"/>
        <end position="390"/>
    </location>
</feature>
<dbReference type="EMBL" id="RWIT01000026">
    <property type="protein sequence ID" value="RSK43121.1"/>
    <property type="molecule type" value="Genomic_DNA"/>
</dbReference>
<dbReference type="AlphaFoldDB" id="A0A3R9NW65"/>
<keyword evidence="2" id="KW-0472">Membrane</keyword>
<evidence type="ECO:0000256" key="1">
    <source>
        <dbReference type="ARBA" id="ARBA00006464"/>
    </source>
</evidence>
<keyword evidence="5" id="KW-1185">Reference proteome</keyword>
<keyword evidence="2" id="KW-0812">Transmembrane</keyword>
<dbReference type="PANTHER" id="PTHR30576">
    <property type="entry name" value="COLANIC BIOSYNTHESIS UDP-GLUCOSE LIPID CARRIER TRANSFERASE"/>
    <property type="match status" value="1"/>
</dbReference>
<proteinExistence type="inferred from homology"/>
<evidence type="ECO:0000313" key="4">
    <source>
        <dbReference type="EMBL" id="RSK43121.1"/>
    </source>
</evidence>
<sequence length="395" mass="43720">MQVRKTVIYISADPLAAARFQQHFTDDLAVLPVGNTTEVLTLCEERLASFEAILVAAPLNSPLGLGLIRALKKERRISCPVFALVEAPVSAQARSLLLEAGVADVLPQHLSRAELLTRLYLLARPSPETSHGPFAFRMSPAKRALDIVVAGSALLLLLPLLLLVALLIKLESRGPVLYYSYRVGTGYKVFRFWKFRSMRQNADQLLASVKNLNQYARPTAAANTPLTPATMAQLGVCSTCAAAGTHCQQLLVSGQGELICEQQYREQKKATEGAAFVKIANDPRITRVGRFIRNTSIDELPQLWNVLRGDMSIVGNRPLPLYEAEKMMHDQAAARFIAPAGLTGLWQVSKRGKGGNMSEQERIALDVEYARHYSLWEDIRIMLRTIPAMFQKENV</sequence>
<comment type="similarity">
    <text evidence="1">Belongs to the bacterial sugar transferase family.</text>
</comment>
<accession>A0A3R9NW65</accession>
<feature type="transmembrane region" description="Helical" evidence="2">
    <location>
        <begin position="147"/>
        <end position="168"/>
    </location>
</feature>
<keyword evidence="4" id="KW-0808">Transferase</keyword>
<dbReference type="Pfam" id="PF02397">
    <property type="entry name" value="Bac_transf"/>
    <property type="match status" value="1"/>
</dbReference>
<dbReference type="RefSeq" id="WP_125424497.1">
    <property type="nucleotide sequence ID" value="NZ_RWIT01000026.1"/>
</dbReference>
<dbReference type="Proteomes" id="UP000273500">
    <property type="component" value="Unassembled WGS sequence"/>
</dbReference>
<evidence type="ECO:0000256" key="2">
    <source>
        <dbReference type="SAM" id="Phobius"/>
    </source>
</evidence>